<dbReference type="SUPFAM" id="SSF53041">
    <property type="entry name" value="Resolvase-like"/>
    <property type="match status" value="1"/>
</dbReference>
<keyword evidence="3" id="KW-0233">DNA recombination</keyword>
<evidence type="ECO:0000256" key="4">
    <source>
        <dbReference type="PIRSR" id="PIRSR606118-50"/>
    </source>
</evidence>
<dbReference type="InterPro" id="IPR036162">
    <property type="entry name" value="Resolvase-like_N_sf"/>
</dbReference>
<proteinExistence type="predicted"/>
<dbReference type="InterPro" id="IPR006118">
    <property type="entry name" value="Recombinase_CS"/>
</dbReference>
<sequence length="198" mass="23453">MRYGYVRVSTKDQNIARQMSALTDSGIEKKYIYIDKESGKDFNRKNYRRLLKKLKAEDEVYVKSIDRLGRDYDEIIKQWQVITKEKEAHIIVLDFPLLDTRKQEQGLTGKFIADLVLQILSYVAQVERENIHQRQLEGIREAKKRGVAFGRPRKEVSKEFDSVAKEWQRGKLSLREGARLLNTNHMTFERWLKQNGYK</sequence>
<dbReference type="PROSITE" id="PS51736">
    <property type="entry name" value="RECOMBINASES_3"/>
    <property type="match status" value="1"/>
</dbReference>
<protein>
    <submittedName>
        <fullName evidence="7">Recombinase family protein</fullName>
    </submittedName>
</protein>
<dbReference type="Gene3D" id="3.40.50.1390">
    <property type="entry name" value="Resolvase, N-terminal catalytic domain"/>
    <property type="match status" value="1"/>
</dbReference>
<evidence type="ECO:0000256" key="2">
    <source>
        <dbReference type="ARBA" id="ARBA00023125"/>
    </source>
</evidence>
<dbReference type="Proteomes" id="UP000481852">
    <property type="component" value="Unassembled WGS sequence"/>
</dbReference>
<organism evidence="7 8">
    <name type="scientific">Porcincola intestinalis</name>
    <dbReference type="NCBI Taxonomy" id="2606632"/>
    <lineage>
        <taxon>Bacteria</taxon>
        <taxon>Bacillati</taxon>
        <taxon>Bacillota</taxon>
        <taxon>Clostridia</taxon>
        <taxon>Lachnospirales</taxon>
        <taxon>Lachnospiraceae</taxon>
        <taxon>Porcincola</taxon>
    </lineage>
</organism>
<evidence type="ECO:0000313" key="8">
    <source>
        <dbReference type="Proteomes" id="UP000481852"/>
    </source>
</evidence>
<dbReference type="SMART" id="SM00857">
    <property type="entry name" value="Resolvase"/>
    <property type="match status" value="1"/>
</dbReference>
<dbReference type="GO" id="GO:0003677">
    <property type="term" value="F:DNA binding"/>
    <property type="evidence" value="ECO:0007669"/>
    <property type="project" value="UniProtKB-KW"/>
</dbReference>
<dbReference type="EMBL" id="VULZ01000001">
    <property type="protein sequence ID" value="MSS13843.1"/>
    <property type="molecule type" value="Genomic_DNA"/>
</dbReference>
<keyword evidence="1" id="KW-0229">DNA integration</keyword>
<keyword evidence="8" id="KW-1185">Reference proteome</keyword>
<dbReference type="RefSeq" id="WP_154522412.1">
    <property type="nucleotide sequence ID" value="NZ_JAQYJL010000019.1"/>
</dbReference>
<name>A0A6L5X3A0_9FIRM</name>
<comment type="caution">
    <text evidence="7">The sequence shown here is derived from an EMBL/GenBank/DDBJ whole genome shotgun (WGS) entry which is preliminary data.</text>
</comment>
<dbReference type="PANTHER" id="PTHR30461:SF25">
    <property type="entry name" value="RESOLVASE-RELATED"/>
    <property type="match status" value="1"/>
</dbReference>
<dbReference type="AlphaFoldDB" id="A0A6L5X3A0"/>
<dbReference type="CDD" id="cd03768">
    <property type="entry name" value="SR_ResInv"/>
    <property type="match status" value="1"/>
</dbReference>
<dbReference type="GO" id="GO:0015074">
    <property type="term" value="P:DNA integration"/>
    <property type="evidence" value="ECO:0007669"/>
    <property type="project" value="UniProtKB-KW"/>
</dbReference>
<dbReference type="InterPro" id="IPR050639">
    <property type="entry name" value="SSR_resolvase"/>
</dbReference>
<evidence type="ECO:0000256" key="3">
    <source>
        <dbReference type="ARBA" id="ARBA00023172"/>
    </source>
</evidence>
<dbReference type="GO" id="GO:0000150">
    <property type="term" value="F:DNA strand exchange activity"/>
    <property type="evidence" value="ECO:0007669"/>
    <property type="project" value="InterPro"/>
</dbReference>
<accession>A0A6L5X3A0</accession>
<evidence type="ECO:0000256" key="1">
    <source>
        <dbReference type="ARBA" id="ARBA00022908"/>
    </source>
</evidence>
<dbReference type="PANTHER" id="PTHR30461">
    <property type="entry name" value="DNA-INVERTASE FROM LAMBDOID PROPHAGE"/>
    <property type="match status" value="1"/>
</dbReference>
<keyword evidence="2" id="KW-0238">DNA-binding</keyword>
<evidence type="ECO:0000313" key="7">
    <source>
        <dbReference type="EMBL" id="MSS13843.1"/>
    </source>
</evidence>
<feature type="domain" description="Resolvase/invertase-type recombinase catalytic" evidence="6">
    <location>
        <begin position="1"/>
        <end position="146"/>
    </location>
</feature>
<dbReference type="PROSITE" id="PS00397">
    <property type="entry name" value="RECOMBINASES_1"/>
    <property type="match status" value="1"/>
</dbReference>
<evidence type="ECO:0000259" key="6">
    <source>
        <dbReference type="PROSITE" id="PS51736"/>
    </source>
</evidence>
<dbReference type="Pfam" id="PF00239">
    <property type="entry name" value="Resolvase"/>
    <property type="match status" value="1"/>
</dbReference>
<feature type="active site" description="O-(5'-phospho-DNA)-serine intermediate" evidence="4 5">
    <location>
        <position position="9"/>
    </location>
</feature>
<evidence type="ECO:0000256" key="5">
    <source>
        <dbReference type="PROSITE-ProRule" id="PRU10137"/>
    </source>
</evidence>
<dbReference type="InterPro" id="IPR006119">
    <property type="entry name" value="Resolv_N"/>
</dbReference>
<reference evidence="7 8" key="1">
    <citation type="submission" date="2019-08" db="EMBL/GenBank/DDBJ databases">
        <title>In-depth cultivation of the pig gut microbiome towards novel bacterial diversity and tailored functional studies.</title>
        <authorList>
            <person name="Wylensek D."/>
            <person name="Hitch T.C.A."/>
            <person name="Clavel T."/>
        </authorList>
    </citation>
    <scope>NUCLEOTIDE SEQUENCE [LARGE SCALE GENOMIC DNA]</scope>
    <source>
        <strain evidence="7 8">Oil+RF-744-WCA-WT-11</strain>
    </source>
</reference>
<gene>
    <name evidence="7" type="ORF">FYJ35_02095</name>
</gene>